<name>A0A7W8N2U3_9BACT</name>
<keyword evidence="1" id="KW-0732">Signal</keyword>
<dbReference type="Proteomes" id="UP000569092">
    <property type="component" value="Unassembled WGS sequence"/>
</dbReference>
<dbReference type="PANTHER" id="PTHR47197">
    <property type="entry name" value="PROTEIN NIRF"/>
    <property type="match status" value="1"/>
</dbReference>
<reference evidence="2 3" key="1">
    <citation type="submission" date="2020-08" db="EMBL/GenBank/DDBJ databases">
        <title>Genomic Encyclopedia of Type Strains, Phase IV (KMG-V): Genome sequencing to study the core and pangenomes of soil and plant-associated prokaryotes.</title>
        <authorList>
            <person name="Whitman W."/>
        </authorList>
    </citation>
    <scope>NUCLEOTIDE SEQUENCE [LARGE SCALE GENOMIC DNA]</scope>
    <source>
        <strain evidence="2 3">M8US30</strain>
    </source>
</reference>
<dbReference type="AlphaFoldDB" id="A0A7W8N2U3"/>
<dbReference type="GO" id="GO:0003677">
    <property type="term" value="F:DNA binding"/>
    <property type="evidence" value="ECO:0007669"/>
    <property type="project" value="UniProtKB-KW"/>
</dbReference>
<proteinExistence type="predicted"/>
<accession>A0A7W8N2U3</accession>
<dbReference type="Gene3D" id="2.130.10.10">
    <property type="entry name" value="YVTN repeat-like/Quinoprotein amine dehydrogenase"/>
    <property type="match status" value="2"/>
</dbReference>
<feature type="chain" id="PRO_5031133231" evidence="1">
    <location>
        <begin position="26"/>
        <end position="342"/>
    </location>
</feature>
<comment type="caution">
    <text evidence="2">The sequence shown here is derived from an EMBL/GenBank/DDBJ whole genome shotgun (WGS) entry which is preliminary data.</text>
</comment>
<evidence type="ECO:0000313" key="2">
    <source>
        <dbReference type="EMBL" id="MBB5343757.1"/>
    </source>
</evidence>
<keyword evidence="2" id="KW-0238">DNA-binding</keyword>
<gene>
    <name evidence="2" type="ORF">HDF10_001732</name>
</gene>
<sequence>MSMSVIRTVFLTASLATLVLPASFAQETSSVKLIHSVNLPGYTGDFDHFAVDYDRNRLLLAAEDHGTLEVFDLTTSAHLRTVSGFGNPHSILVRKGSPTVLITDSEKQGATLRDAVNYTKKSAVGLAPGSDTSKYDAISNTLYVVTGGKDVGLKTANLEAVNPDSGTILGKVIFQDNHVEAMAFVDDDPRLFINLTQTNQLAVLDRATLKVLSTWPVPPAKQNAMVAFDPAQHRLYVVCRDPGMVVVMNSDTGAVVGTQPAPLRSDEVQYDAATKRLYVPGGEGYMGIYDTSDPDHLKMTEKVTTAPGAKTGLLIPSANRLFLAVSPGESKAMAKILTYEVK</sequence>
<dbReference type="SUPFAM" id="SSF51004">
    <property type="entry name" value="C-terminal (heme d1) domain of cytochrome cd1-nitrite reductase"/>
    <property type="match status" value="1"/>
</dbReference>
<protein>
    <submittedName>
        <fullName evidence="2">DNA-binding beta-propeller fold protein YncE</fullName>
    </submittedName>
</protein>
<dbReference type="InterPro" id="IPR015943">
    <property type="entry name" value="WD40/YVTN_repeat-like_dom_sf"/>
</dbReference>
<dbReference type="EMBL" id="JACHDZ010000002">
    <property type="protein sequence ID" value="MBB5343757.1"/>
    <property type="molecule type" value="Genomic_DNA"/>
</dbReference>
<dbReference type="PANTHER" id="PTHR47197:SF3">
    <property type="entry name" value="DIHYDRO-HEME D1 DEHYDROGENASE"/>
    <property type="match status" value="1"/>
</dbReference>
<evidence type="ECO:0000256" key="1">
    <source>
        <dbReference type="SAM" id="SignalP"/>
    </source>
</evidence>
<dbReference type="InterPro" id="IPR011048">
    <property type="entry name" value="Haem_d1_sf"/>
</dbReference>
<feature type="signal peptide" evidence="1">
    <location>
        <begin position="1"/>
        <end position="25"/>
    </location>
</feature>
<organism evidence="2 3">
    <name type="scientific">Tunturiibacter lichenicola</name>
    <dbReference type="NCBI Taxonomy" id="2051959"/>
    <lineage>
        <taxon>Bacteria</taxon>
        <taxon>Pseudomonadati</taxon>
        <taxon>Acidobacteriota</taxon>
        <taxon>Terriglobia</taxon>
        <taxon>Terriglobales</taxon>
        <taxon>Acidobacteriaceae</taxon>
        <taxon>Tunturiibacter</taxon>
    </lineage>
</organism>
<dbReference type="InterPro" id="IPR051200">
    <property type="entry name" value="Host-pathogen_enzymatic-act"/>
</dbReference>
<evidence type="ECO:0000313" key="3">
    <source>
        <dbReference type="Proteomes" id="UP000569092"/>
    </source>
</evidence>